<evidence type="ECO:0000256" key="2">
    <source>
        <dbReference type="ARBA" id="ARBA00022837"/>
    </source>
</evidence>
<proteinExistence type="predicted"/>
<evidence type="ECO:0000256" key="3">
    <source>
        <dbReference type="SAM" id="SignalP"/>
    </source>
</evidence>
<dbReference type="Gene3D" id="3.40.50.410">
    <property type="entry name" value="von Willebrand factor, type A domain"/>
    <property type="match status" value="1"/>
</dbReference>
<dbReference type="Pfam" id="PF05567">
    <property type="entry name" value="T4P_PilY1"/>
    <property type="match status" value="1"/>
</dbReference>
<accession>A0ABX2IH19</accession>
<keyword evidence="3" id="KW-0732">Signal</keyword>
<reference evidence="5 6" key="1">
    <citation type="submission" date="2020-06" db="EMBL/GenBank/DDBJ databases">
        <title>Draft genome of Uliginosibacterium sp. IMCC34675.</title>
        <authorList>
            <person name="Song J."/>
        </authorList>
    </citation>
    <scope>NUCLEOTIDE SEQUENCE [LARGE SCALE GENOMIC DNA]</scope>
    <source>
        <strain evidence="5 6">IMCC34675</strain>
    </source>
</reference>
<keyword evidence="1" id="KW-0479">Metal-binding</keyword>
<dbReference type="InterPro" id="IPR008707">
    <property type="entry name" value="B-propeller_PilY1"/>
</dbReference>
<dbReference type="Proteomes" id="UP000778523">
    <property type="component" value="Unassembled WGS sequence"/>
</dbReference>
<evidence type="ECO:0000256" key="1">
    <source>
        <dbReference type="ARBA" id="ARBA00022723"/>
    </source>
</evidence>
<protein>
    <recommendedName>
        <fullName evidence="4">VWFA domain-containing protein</fullName>
    </recommendedName>
</protein>
<dbReference type="PROSITE" id="PS50234">
    <property type="entry name" value="VWFA"/>
    <property type="match status" value="1"/>
</dbReference>
<evidence type="ECO:0000313" key="5">
    <source>
        <dbReference type="EMBL" id="NSL55582.1"/>
    </source>
</evidence>
<sequence length="1076" mass="114017">MKRAQFKLSTLSLSIALAFPATFGARLAQGSEFYPALPPTLSNSVTPNVLLYIDTSGSMGQDSNNKWVQTSKCNPDTQSGGYNKCINDNIKGFRDAVDSETVSPDTKMNIAKRVARNVVANNPGVRFGLFTFQDEKLNASNATRGVGAKLRAPVADMTDTNKATLNTAISNMWARTSTPLGEGLTEITRYFKGETSLYNTWSGSYTSPIQYRCQKNFVLVITDGMATDEDTLPGAGLSALSYTARKSNGDAVSKNFSICKSADTAADDGLTVTCPATLEGSTGTPGFDDDTSKDYNWFRAIRDVAKYAYISDLKVGGTDGDSKSYDDPKFIKQNLITYTVGFSVDNPVLAAAATVGGGKSYKPTDEATLNAALTNAINDIVASVSNAGGVATRSEVAYASNVAIQPVFNPQGWYGELRCKNLDKSGTITGDCSTPKAIIPAAASRKIYTSQVTSSATSTFDFTSANLGLMSTSQQAGLGADATERQNTIKWIRGEDVTGLRSRPNGKLGDMVDAQPTIIAQSSGFTTDPTYAQFKTDTASRNLVLVGANDGMMHAFDIGTMTELMGYVPHAVYRNLKSLPKTDYGQATGTPHAFFVNGSSRREDVNFPTTSADGKTTTSNWRTILAGGLGQGGQGYYALDVTSSSTLTGGAASAVKWEWNDQRDAQIGYSFSTPIIYNVRTSATTATPAIIFSNGYESDFDDTGSNGGGQKTSSKGSALFIVNANTGALIKKIEVKNGTTELGSGLSSPAGWDYDSDGIIDYVYAGDLNGKVWRFDLTSSSTSAFSVSTTPLFDAGTTQPIVQRPGLFPTGTDGEVMVIFGSGKLLLDTDRTDTRTQTLYGVVDNFKSAVSTAAKSSLVAQTIDSTYTMSAAGKRAGTYRKMSANTVDLGVKRGWYIDLPGGERLVTSPMVYADKALFGTGSVQSGEVCTPGGKGWIMGLNPLTGSTPKSRTGREYSFVDIDGDDKSTTADQIPFTSGNAYAGGFDRSGMPTELTFVADQSAVVELTTDGAYGSEGSKIALREVNSMAVYRAAKYYSSGKGVVLSGTIGTDTIDRDRMLGPASGVRVETGTWKELK</sequence>
<feature type="chain" id="PRO_5046639835" description="VWFA domain-containing protein" evidence="3">
    <location>
        <begin position="29"/>
        <end position="1076"/>
    </location>
</feature>
<name>A0ABX2IH19_9RHOO</name>
<keyword evidence="2" id="KW-0106">Calcium</keyword>
<dbReference type="InterPro" id="IPR002035">
    <property type="entry name" value="VWF_A"/>
</dbReference>
<keyword evidence="6" id="KW-1185">Reference proteome</keyword>
<evidence type="ECO:0000313" key="6">
    <source>
        <dbReference type="Proteomes" id="UP000778523"/>
    </source>
</evidence>
<gene>
    <name evidence="5" type="ORF">HJ583_011145</name>
</gene>
<feature type="signal peptide" evidence="3">
    <location>
        <begin position="1"/>
        <end position="28"/>
    </location>
</feature>
<dbReference type="InterPro" id="IPR036465">
    <property type="entry name" value="vWFA_dom_sf"/>
</dbReference>
<dbReference type="RefSeq" id="WP_170021951.1">
    <property type="nucleotide sequence ID" value="NZ_JABCSC020000002.1"/>
</dbReference>
<dbReference type="SUPFAM" id="SSF53300">
    <property type="entry name" value="vWA-like"/>
    <property type="match status" value="1"/>
</dbReference>
<organism evidence="5 6">
    <name type="scientific">Uliginosibacterium aquaticum</name>
    <dbReference type="NCBI Taxonomy" id="2731212"/>
    <lineage>
        <taxon>Bacteria</taxon>
        <taxon>Pseudomonadati</taxon>
        <taxon>Pseudomonadota</taxon>
        <taxon>Betaproteobacteria</taxon>
        <taxon>Rhodocyclales</taxon>
        <taxon>Zoogloeaceae</taxon>
        <taxon>Uliginosibacterium</taxon>
    </lineage>
</organism>
<evidence type="ECO:0000259" key="4">
    <source>
        <dbReference type="PROSITE" id="PS50234"/>
    </source>
</evidence>
<dbReference type="EMBL" id="JABCSC020000002">
    <property type="protein sequence ID" value="NSL55582.1"/>
    <property type="molecule type" value="Genomic_DNA"/>
</dbReference>
<comment type="caution">
    <text evidence="5">The sequence shown here is derived from an EMBL/GenBank/DDBJ whole genome shotgun (WGS) entry which is preliminary data.</text>
</comment>
<feature type="domain" description="VWFA" evidence="4">
    <location>
        <begin position="48"/>
        <end position="258"/>
    </location>
</feature>